<dbReference type="AlphaFoldDB" id="A0AAN5BAR2"/>
<accession>A0AAN5BAR2</accession>
<feature type="transmembrane region" description="Helical" evidence="1">
    <location>
        <begin position="73"/>
        <end position="93"/>
    </location>
</feature>
<dbReference type="SUPFAM" id="SSF103473">
    <property type="entry name" value="MFS general substrate transporter"/>
    <property type="match status" value="1"/>
</dbReference>
<dbReference type="Proteomes" id="UP000289557">
    <property type="component" value="Chromosome"/>
</dbReference>
<protein>
    <submittedName>
        <fullName evidence="2">Permease</fullName>
    </submittedName>
</protein>
<evidence type="ECO:0000313" key="3">
    <source>
        <dbReference type="Proteomes" id="UP000289557"/>
    </source>
</evidence>
<feature type="transmembrane region" description="Helical" evidence="1">
    <location>
        <begin position="32"/>
        <end position="53"/>
    </location>
</feature>
<dbReference type="GeneID" id="66609239"/>
<keyword evidence="1" id="KW-1133">Transmembrane helix</keyword>
<dbReference type="InterPro" id="IPR036259">
    <property type="entry name" value="MFS_trans_sf"/>
</dbReference>
<gene>
    <name evidence="2" type="primary">yqcE_2</name>
    <name evidence="2" type="ORF">NCTC10119_00663</name>
</gene>
<evidence type="ECO:0000313" key="2">
    <source>
        <dbReference type="EMBL" id="VEU57389.1"/>
    </source>
</evidence>
<dbReference type="RefSeq" id="WP_010874469.1">
    <property type="nucleotide sequence ID" value="NZ_AP017318.1"/>
</dbReference>
<dbReference type="Gene3D" id="1.20.1250.20">
    <property type="entry name" value="MFS general substrate transporter like domains"/>
    <property type="match status" value="1"/>
</dbReference>
<keyword evidence="1" id="KW-0812">Transmembrane</keyword>
<proteinExistence type="predicted"/>
<dbReference type="EMBL" id="LR214945">
    <property type="protein sequence ID" value="VEU57389.1"/>
    <property type="molecule type" value="Genomic_DNA"/>
</dbReference>
<evidence type="ECO:0000256" key="1">
    <source>
        <dbReference type="SAM" id="Phobius"/>
    </source>
</evidence>
<sequence>MLDKLLQKFRDQKKPVFHKEEGYWEISALRKWAAILIIAFGAGIIYIVPYFAFFQFKTAVANVTGVEPNRISLLLTAYGIVSLLFYIPGGWLADRISAKALFSVSMFGTGIITFWYFLVGLKGIVWITPN</sequence>
<keyword evidence="1" id="KW-0472">Membrane</keyword>
<dbReference type="SMR" id="A0AAN5BAR2"/>
<reference evidence="2 3" key="1">
    <citation type="submission" date="2019-01" db="EMBL/GenBank/DDBJ databases">
        <authorList>
            <consortium name="Pathogen Informatics"/>
        </authorList>
    </citation>
    <scope>NUCLEOTIDE SEQUENCE [LARGE SCALE GENOMIC DNA]</scope>
    <source>
        <strain evidence="2 3">NCTC10119</strain>
    </source>
</reference>
<name>A0AAN5BAR2_MYCPM</name>
<organism evidence="2 3">
    <name type="scientific">Mycoplasmoides pneumoniae</name>
    <name type="common">Mycoplasma pneumoniae</name>
    <dbReference type="NCBI Taxonomy" id="2104"/>
    <lineage>
        <taxon>Bacteria</taxon>
        <taxon>Bacillati</taxon>
        <taxon>Mycoplasmatota</taxon>
        <taxon>Mycoplasmoidales</taxon>
        <taxon>Mycoplasmoidaceae</taxon>
        <taxon>Mycoplasmoides</taxon>
    </lineage>
</organism>
<feature type="transmembrane region" description="Helical" evidence="1">
    <location>
        <begin position="100"/>
        <end position="127"/>
    </location>
</feature>